<gene>
    <name evidence="2" type="ORF">GRQ65_01950</name>
</gene>
<accession>A0A6L7EXB9</accession>
<protein>
    <submittedName>
        <fullName evidence="2">DNA-binding protein</fullName>
    </submittedName>
</protein>
<reference evidence="2 3" key="1">
    <citation type="submission" date="2019-12" db="EMBL/GenBank/DDBJ databases">
        <authorList>
            <person name="Kun Z."/>
        </authorList>
    </citation>
    <scope>NUCLEOTIDE SEQUENCE [LARGE SCALE GENOMIC DNA]</scope>
    <source>
        <strain evidence="2 3">YIM 123512</strain>
    </source>
</reference>
<dbReference type="GO" id="GO:0003677">
    <property type="term" value="F:DNA binding"/>
    <property type="evidence" value="ECO:0007669"/>
    <property type="project" value="UniProtKB-KW"/>
</dbReference>
<feature type="region of interest" description="Disordered" evidence="1">
    <location>
        <begin position="1"/>
        <end position="20"/>
    </location>
</feature>
<evidence type="ECO:0000256" key="1">
    <source>
        <dbReference type="SAM" id="MobiDB-lite"/>
    </source>
</evidence>
<keyword evidence="3" id="KW-1185">Reference proteome</keyword>
<dbReference type="Proteomes" id="UP000473325">
    <property type="component" value="Unassembled WGS sequence"/>
</dbReference>
<dbReference type="EMBL" id="WUEK01000001">
    <property type="protein sequence ID" value="MXG88311.1"/>
    <property type="molecule type" value="Genomic_DNA"/>
</dbReference>
<sequence length="260" mass="28794">MTENNQAEGLTPSAKTSDPKALSEADVELWLSSPRLNRYRGLSGNNLETALELYAWNSEVAAAAFTDTCHLEVALRNAYDRQLVGAYPNWAIDPHSPLFQREQGHPSARAKQRTMNERSLVDLKIARRGHGAHPAHGQVVAAQTFGFWTKLTEKDRAPLFWNPMISRAFPAKTNRSDIHDHVSRINRFRNRLAHNEPVFSSRTGLLERLNDVRYVFDLIAPHAAAWAAARSRVVNLVDDCPVAGLIATPTTDGGTPAGAQ</sequence>
<comment type="caution">
    <text evidence="2">The sequence shown here is derived from an EMBL/GenBank/DDBJ whole genome shotgun (WGS) entry which is preliminary data.</text>
</comment>
<proteinExistence type="predicted"/>
<name>A0A6L7EXB9_9ACTN</name>
<feature type="compositionally biased region" description="Polar residues" evidence="1">
    <location>
        <begin position="1"/>
        <end position="16"/>
    </location>
</feature>
<keyword evidence="2" id="KW-0238">DNA-binding</keyword>
<dbReference type="RefSeq" id="WP_160874572.1">
    <property type="nucleotide sequence ID" value="NZ_WUEK01000001.1"/>
</dbReference>
<organism evidence="2 3">
    <name type="scientific">Nocardioides flavescens</name>
    <dbReference type="NCBI Taxonomy" id="2691959"/>
    <lineage>
        <taxon>Bacteria</taxon>
        <taxon>Bacillati</taxon>
        <taxon>Actinomycetota</taxon>
        <taxon>Actinomycetes</taxon>
        <taxon>Propionibacteriales</taxon>
        <taxon>Nocardioidaceae</taxon>
        <taxon>Nocardioides</taxon>
    </lineage>
</organism>
<evidence type="ECO:0000313" key="3">
    <source>
        <dbReference type="Proteomes" id="UP000473325"/>
    </source>
</evidence>
<dbReference type="AlphaFoldDB" id="A0A6L7EXB9"/>
<evidence type="ECO:0000313" key="2">
    <source>
        <dbReference type="EMBL" id="MXG88311.1"/>
    </source>
</evidence>